<dbReference type="EMBL" id="BARS01012669">
    <property type="protein sequence ID" value="GAF88906.1"/>
    <property type="molecule type" value="Genomic_DNA"/>
</dbReference>
<protein>
    <submittedName>
        <fullName evidence="1">Uncharacterized protein</fullName>
    </submittedName>
</protein>
<sequence>MTVTGELMIMGTGSTFGFRGKGIIGTEHALEAEVRGPV</sequence>
<comment type="caution">
    <text evidence="1">The sequence shown here is derived from an EMBL/GenBank/DDBJ whole genome shotgun (WGS) entry which is preliminary data.</text>
</comment>
<accession>X0TNS8</accession>
<organism evidence="1">
    <name type="scientific">marine sediment metagenome</name>
    <dbReference type="NCBI Taxonomy" id="412755"/>
    <lineage>
        <taxon>unclassified sequences</taxon>
        <taxon>metagenomes</taxon>
        <taxon>ecological metagenomes</taxon>
    </lineage>
</organism>
<feature type="non-terminal residue" evidence="1">
    <location>
        <position position="38"/>
    </location>
</feature>
<proteinExistence type="predicted"/>
<name>X0TNS8_9ZZZZ</name>
<dbReference type="AlphaFoldDB" id="X0TNS8"/>
<gene>
    <name evidence="1" type="ORF">S01H1_22446</name>
</gene>
<reference evidence="1" key="1">
    <citation type="journal article" date="2014" name="Front. Microbiol.">
        <title>High frequency of phylogenetically diverse reductive dehalogenase-homologous genes in deep subseafloor sedimentary metagenomes.</title>
        <authorList>
            <person name="Kawai M."/>
            <person name="Futagami T."/>
            <person name="Toyoda A."/>
            <person name="Takaki Y."/>
            <person name="Nishi S."/>
            <person name="Hori S."/>
            <person name="Arai W."/>
            <person name="Tsubouchi T."/>
            <person name="Morono Y."/>
            <person name="Uchiyama I."/>
            <person name="Ito T."/>
            <person name="Fujiyama A."/>
            <person name="Inagaki F."/>
            <person name="Takami H."/>
        </authorList>
    </citation>
    <scope>NUCLEOTIDE SEQUENCE</scope>
    <source>
        <strain evidence="1">Expedition CK06-06</strain>
    </source>
</reference>
<evidence type="ECO:0000313" key="1">
    <source>
        <dbReference type="EMBL" id="GAF88906.1"/>
    </source>
</evidence>